<organism evidence="1 2">
    <name type="scientific">Pseudoflavonifractor capillosus ATCC 29799</name>
    <dbReference type="NCBI Taxonomy" id="411467"/>
    <lineage>
        <taxon>Bacteria</taxon>
        <taxon>Bacillati</taxon>
        <taxon>Bacillota</taxon>
        <taxon>Clostridia</taxon>
        <taxon>Eubacteriales</taxon>
        <taxon>Oscillospiraceae</taxon>
        <taxon>Pseudoflavonifractor</taxon>
    </lineage>
</organism>
<protein>
    <submittedName>
        <fullName evidence="1">Uncharacterized protein</fullName>
    </submittedName>
</protein>
<evidence type="ECO:0000313" key="2">
    <source>
        <dbReference type="Proteomes" id="UP000003639"/>
    </source>
</evidence>
<accession>A6NZA4</accession>
<keyword evidence="2" id="KW-1185">Reference proteome</keyword>
<dbReference type="STRING" id="411467.BACCAP_03555"/>
<sequence>MRVPFHPQKIIFSVFRRKKALRSPEGRNAFVLSHCFEYKHFRACCQSAKLSAFFVKCPKFPFLLTRTPVRCLGPDCRAHILTHSLFYTGKEF</sequence>
<reference evidence="1 2" key="2">
    <citation type="submission" date="2007-06" db="EMBL/GenBank/DDBJ databases">
        <title>Draft genome sequence of Pseudoflavonifractor capillosus ATCC 29799.</title>
        <authorList>
            <person name="Sudarsanam P."/>
            <person name="Ley R."/>
            <person name="Guruge J."/>
            <person name="Turnbaugh P.J."/>
            <person name="Mahowald M."/>
            <person name="Liep D."/>
            <person name="Gordon J."/>
        </authorList>
    </citation>
    <scope>NUCLEOTIDE SEQUENCE [LARGE SCALE GENOMIC DNA]</scope>
    <source>
        <strain evidence="1 2">ATCC 29799</strain>
    </source>
</reference>
<dbReference type="EMBL" id="AAXG02000032">
    <property type="protein sequence ID" value="EDM98753.1"/>
    <property type="molecule type" value="Genomic_DNA"/>
</dbReference>
<reference evidence="1 2" key="1">
    <citation type="submission" date="2007-04" db="EMBL/GenBank/DDBJ databases">
        <authorList>
            <person name="Fulton L."/>
            <person name="Clifton S."/>
            <person name="Fulton B."/>
            <person name="Xu J."/>
            <person name="Minx P."/>
            <person name="Pepin K.H."/>
            <person name="Johnson M."/>
            <person name="Thiruvilangam P."/>
            <person name="Bhonagiri V."/>
            <person name="Nash W.E."/>
            <person name="Mardis E.R."/>
            <person name="Wilson R.K."/>
        </authorList>
    </citation>
    <scope>NUCLEOTIDE SEQUENCE [LARGE SCALE GENOMIC DNA]</scope>
    <source>
        <strain evidence="1 2">ATCC 29799</strain>
    </source>
</reference>
<evidence type="ECO:0000313" key="1">
    <source>
        <dbReference type="EMBL" id="EDM98753.1"/>
    </source>
</evidence>
<proteinExistence type="predicted"/>
<gene>
    <name evidence="1" type="ORF">BACCAP_03555</name>
</gene>
<name>A6NZA4_9FIRM</name>
<dbReference type="AlphaFoldDB" id="A6NZA4"/>
<comment type="caution">
    <text evidence="1">The sequence shown here is derived from an EMBL/GenBank/DDBJ whole genome shotgun (WGS) entry which is preliminary data.</text>
</comment>
<dbReference type="Proteomes" id="UP000003639">
    <property type="component" value="Unassembled WGS sequence"/>
</dbReference>